<comment type="caution">
    <text evidence="1">The sequence shown here is derived from an EMBL/GenBank/DDBJ whole genome shotgun (WGS) entry which is preliminary data.</text>
</comment>
<name>A0A562QAL9_9PSED</name>
<organism evidence="1 2">
    <name type="scientific">Pseudomonas duriflava</name>
    <dbReference type="NCBI Taxonomy" id="459528"/>
    <lineage>
        <taxon>Bacteria</taxon>
        <taxon>Pseudomonadati</taxon>
        <taxon>Pseudomonadota</taxon>
        <taxon>Gammaproteobacteria</taxon>
        <taxon>Pseudomonadales</taxon>
        <taxon>Pseudomonadaceae</taxon>
        <taxon>Pseudomonas</taxon>
    </lineage>
</organism>
<dbReference type="GO" id="GO:0005829">
    <property type="term" value="C:cytosol"/>
    <property type="evidence" value="ECO:0007669"/>
    <property type="project" value="TreeGrafter"/>
</dbReference>
<dbReference type="PANTHER" id="PTHR38778:SF1">
    <property type="entry name" value="CYTOPLASMIC PROTEIN"/>
    <property type="match status" value="1"/>
</dbReference>
<protein>
    <recommendedName>
        <fullName evidence="3">DUF469 domain-containing protein</fullName>
    </recommendedName>
</protein>
<keyword evidence="2" id="KW-1185">Reference proteome</keyword>
<dbReference type="InterPro" id="IPR007416">
    <property type="entry name" value="YggL_50S_bp"/>
</dbReference>
<dbReference type="EMBL" id="VLKY01000007">
    <property type="protein sequence ID" value="TWI53759.1"/>
    <property type="molecule type" value="Genomic_DNA"/>
</dbReference>
<evidence type="ECO:0008006" key="3">
    <source>
        <dbReference type="Google" id="ProtNLM"/>
    </source>
</evidence>
<reference evidence="1 2" key="1">
    <citation type="journal article" date="2015" name="Stand. Genomic Sci.">
        <title>Genomic Encyclopedia of Bacterial and Archaeal Type Strains, Phase III: the genomes of soil and plant-associated and newly described type strains.</title>
        <authorList>
            <person name="Whitman W.B."/>
            <person name="Woyke T."/>
            <person name="Klenk H.P."/>
            <person name="Zhou Y."/>
            <person name="Lilburn T.G."/>
            <person name="Beck B.J."/>
            <person name="De Vos P."/>
            <person name="Vandamme P."/>
            <person name="Eisen J.A."/>
            <person name="Garrity G."/>
            <person name="Hugenholtz P."/>
            <person name="Kyrpides N.C."/>
        </authorList>
    </citation>
    <scope>NUCLEOTIDE SEQUENCE [LARGE SCALE GENOMIC DNA]</scope>
    <source>
        <strain evidence="1 2">CGMCC 1.6858</strain>
    </source>
</reference>
<proteinExistence type="predicted"/>
<evidence type="ECO:0000313" key="1">
    <source>
        <dbReference type="EMBL" id="TWI53759.1"/>
    </source>
</evidence>
<evidence type="ECO:0000313" key="2">
    <source>
        <dbReference type="Proteomes" id="UP000316905"/>
    </source>
</evidence>
<sequence length="119" mass="13893">MSDTTAIDPRLSRMKRRLRKKLYLGEFQELAFELKADFKQTLEDPELDAFLEAFIDFIESRDLDYVGGFGETWIEGTIMASKRYHSPSEEDRQVLTDWLKARSEVASATASDLYDAWHY</sequence>
<dbReference type="RefSeq" id="WP_145141898.1">
    <property type="nucleotide sequence ID" value="NZ_VLKY01000007.1"/>
</dbReference>
<dbReference type="AlphaFoldDB" id="A0A562QAL9"/>
<dbReference type="PANTHER" id="PTHR38778">
    <property type="entry name" value="CYTOPLASMIC PROTEIN-RELATED"/>
    <property type="match status" value="1"/>
</dbReference>
<accession>A0A562QAL9</accession>
<dbReference type="Proteomes" id="UP000316905">
    <property type="component" value="Unassembled WGS sequence"/>
</dbReference>
<dbReference type="OrthoDB" id="5768758at2"/>
<dbReference type="Pfam" id="PF04320">
    <property type="entry name" value="YggL_50S_bp"/>
    <property type="match status" value="1"/>
</dbReference>
<gene>
    <name evidence="1" type="ORF">IQ22_02366</name>
</gene>